<dbReference type="InterPro" id="IPR008532">
    <property type="entry name" value="NFACT_RNA-bd"/>
</dbReference>
<dbReference type="Proteomes" id="UP000248917">
    <property type="component" value="Unassembled WGS sequence"/>
</dbReference>
<evidence type="ECO:0000313" key="2">
    <source>
        <dbReference type="EMBL" id="PZV87426.1"/>
    </source>
</evidence>
<dbReference type="AlphaFoldDB" id="A0A326SBL8"/>
<dbReference type="PANTHER" id="PTHR15239">
    <property type="entry name" value="NUCLEAR EXPORT MEDIATOR FACTOR NEMF"/>
    <property type="match status" value="1"/>
</dbReference>
<organism evidence="2 3">
    <name type="scientific">Algoriphagus aquaeductus</name>
    <dbReference type="NCBI Taxonomy" id="475299"/>
    <lineage>
        <taxon>Bacteria</taxon>
        <taxon>Pseudomonadati</taxon>
        <taxon>Bacteroidota</taxon>
        <taxon>Cytophagia</taxon>
        <taxon>Cytophagales</taxon>
        <taxon>Cyclobacteriaceae</taxon>
        <taxon>Algoriphagus</taxon>
    </lineage>
</organism>
<dbReference type="GO" id="GO:1990112">
    <property type="term" value="C:RQC complex"/>
    <property type="evidence" value="ECO:0007669"/>
    <property type="project" value="TreeGrafter"/>
</dbReference>
<feature type="domain" description="NFACT RNA-binding" evidence="1">
    <location>
        <begin position="408"/>
        <end position="505"/>
    </location>
</feature>
<dbReference type="Gene3D" id="2.30.310.10">
    <property type="entry name" value="ibrinogen binding protein from staphylococcus aureus domain"/>
    <property type="match status" value="1"/>
</dbReference>
<proteinExistence type="predicted"/>
<dbReference type="EMBL" id="QKTX01000001">
    <property type="protein sequence ID" value="PZV87426.1"/>
    <property type="molecule type" value="Genomic_DNA"/>
</dbReference>
<reference evidence="2 3" key="1">
    <citation type="submission" date="2018-06" db="EMBL/GenBank/DDBJ databases">
        <title>Genomic Encyclopedia of Archaeal and Bacterial Type Strains, Phase II (KMG-II): from individual species to whole genera.</title>
        <authorList>
            <person name="Goeker M."/>
        </authorList>
    </citation>
    <scope>NUCLEOTIDE SEQUENCE [LARGE SCALE GENOMIC DNA]</scope>
    <source>
        <strain evidence="2 3">T4</strain>
    </source>
</reference>
<dbReference type="Pfam" id="PF05670">
    <property type="entry name" value="NFACT-R_1"/>
    <property type="match status" value="1"/>
</dbReference>
<dbReference type="GO" id="GO:0043023">
    <property type="term" value="F:ribosomal large subunit binding"/>
    <property type="evidence" value="ECO:0007669"/>
    <property type="project" value="TreeGrafter"/>
</dbReference>
<evidence type="ECO:0000313" key="3">
    <source>
        <dbReference type="Proteomes" id="UP000248917"/>
    </source>
</evidence>
<dbReference type="PANTHER" id="PTHR15239:SF6">
    <property type="entry name" value="RIBOSOME QUALITY CONTROL COMPLEX SUBUNIT NEMF"/>
    <property type="match status" value="1"/>
</dbReference>
<dbReference type="GO" id="GO:0000049">
    <property type="term" value="F:tRNA binding"/>
    <property type="evidence" value="ECO:0007669"/>
    <property type="project" value="TreeGrafter"/>
</dbReference>
<accession>A0A326SBL8</accession>
<comment type="caution">
    <text evidence="2">The sequence shown here is derived from an EMBL/GenBank/DDBJ whole genome shotgun (WGS) entry which is preliminary data.</text>
</comment>
<dbReference type="GO" id="GO:0072344">
    <property type="term" value="P:rescue of stalled ribosome"/>
    <property type="evidence" value="ECO:0007669"/>
    <property type="project" value="TreeGrafter"/>
</dbReference>
<gene>
    <name evidence="2" type="ORF">CLV31_101299</name>
</gene>
<dbReference type="RefSeq" id="WP_111391104.1">
    <property type="nucleotide sequence ID" value="NZ_QKTX01000001.1"/>
</dbReference>
<evidence type="ECO:0000259" key="1">
    <source>
        <dbReference type="Pfam" id="PF05670"/>
    </source>
</evidence>
<protein>
    <submittedName>
        <fullName evidence="2">Putative ribosome quality control (RQC) complex YloA/Tae2 family protein</fullName>
    </submittedName>
</protein>
<sequence length="528" mass="60180">MHLNYHFLRYLAPALSEEFAGCSILSCFSQSKDELIIETQGNQGTRYIRAHLLPPQVYLSFPDHFHRAKRNSIDLFAELVGDQILSCHVFSFERAMRFELASGKKLIFKLHGNRSNILLYHADETSPTALFRNEIKEDKTLDWKSLERPLDLTWERFEELQGNAAQFLPTLGQIPRNWLKERGYPDADLSTKWNLMQDLLDLLDAPLFSMVEKEGEITLSLLPESDSFGSFSDPVQACNELFYRALVIGNFEKEKTKLLKSYQEQLKKTLSYLKKSSEKLDELKSSPPPAQFADVIMANLHVFSEGVQEAEIHQFYTGEMILVKLKPNQKPQDLAASLYRKSKNRQLELNQIEKTLAAKRSLAMELEKKIVLVESIKEFRGLKAFLKVNPEDKINQKEAGSLPFKVFEFEGFTIWVGKSAKDNDEMLRGFVHKNDLWLHARQVPGSHVVIRTKGMNGIPPQVIERAAGLAAFYSKLKTDSLAPVILTEVKFVRKVKGSAPGSVMVDREKVIMVRPLGPDEETSSKKDS</sequence>
<dbReference type="OrthoDB" id="9766163at2"/>
<dbReference type="InterPro" id="IPR051608">
    <property type="entry name" value="RQC_Subunit_NEMF"/>
</dbReference>
<name>A0A326SBL8_9BACT</name>
<keyword evidence="3" id="KW-1185">Reference proteome</keyword>
<dbReference type="Pfam" id="PF05833">
    <property type="entry name" value="NFACT_N"/>
    <property type="match status" value="1"/>
</dbReference>